<evidence type="ECO:0000313" key="9">
    <source>
        <dbReference type="Proteomes" id="UP000433406"/>
    </source>
</evidence>
<evidence type="ECO:0000256" key="1">
    <source>
        <dbReference type="ARBA" id="ARBA00004651"/>
    </source>
</evidence>
<comment type="subcellular location">
    <subcellularLocation>
        <location evidence="1">Cell membrane</location>
        <topology evidence="1">Multi-pass membrane protein</topology>
    </subcellularLocation>
</comment>
<feature type="transmembrane region" description="Helical" evidence="6">
    <location>
        <begin position="238"/>
        <end position="262"/>
    </location>
</feature>
<feature type="transmembrane region" description="Helical" evidence="6">
    <location>
        <begin position="110"/>
        <end position="132"/>
    </location>
</feature>
<keyword evidence="5 6" id="KW-0472">Membrane</keyword>
<evidence type="ECO:0000256" key="3">
    <source>
        <dbReference type="ARBA" id="ARBA00022692"/>
    </source>
</evidence>
<keyword evidence="2" id="KW-0813">Transport</keyword>
<evidence type="ECO:0000313" key="8">
    <source>
        <dbReference type="EMBL" id="MTB93723.1"/>
    </source>
</evidence>
<organism evidence="8 9">
    <name type="scientific">Nocardioides marmotae</name>
    <dbReference type="NCBI Taxonomy" id="2663857"/>
    <lineage>
        <taxon>Bacteria</taxon>
        <taxon>Bacillati</taxon>
        <taxon>Actinomycetota</taxon>
        <taxon>Actinomycetes</taxon>
        <taxon>Propionibacteriales</taxon>
        <taxon>Nocardioidaceae</taxon>
        <taxon>Nocardioides</taxon>
    </lineage>
</organism>
<dbReference type="Proteomes" id="UP000433406">
    <property type="component" value="Unassembled WGS sequence"/>
</dbReference>
<dbReference type="InterPro" id="IPR011701">
    <property type="entry name" value="MFS"/>
</dbReference>
<dbReference type="InterPro" id="IPR036259">
    <property type="entry name" value="MFS_trans_sf"/>
</dbReference>
<sequence length="434" mass="45116">MQAVAIPTLPIAEQELGTDQATASWIMTAFLLAGAVATPIVGRLGDAYGKRRMFVSCLVVLALGCGVTVMAHNIEVAVLGRILQGLGGGVIPLSFGVIRDSMPRERVAQSVAFVSSLLAVGMAVGIVIAGFAVEATGFARLFAVPAVFCALVALLAWRFVPESPERSNQRVPVLPAILLSAWMVSLLLAITRGSSWPTEVVVGLAVVAVACFGAWVLTELRIEAPLVDLRLMSLRGVWSANLAAVVGGVVAYSNFTFLPQFFQTPADNGYGFGVSAGEAGWMMLPSAFAGFVAGILSWRLAQRIGLRVTMVAGFLAQAAALLIVAFAHTWKWEMYVAGLLTGLGAGLVNATMVNVIIVAVPAVYMGVASGLNANIRIIGGAIGVAITTAIVTHRALPSGYPNEHAYVVGFVFLAVCSIASAGLSLLIPGGKPAR</sequence>
<dbReference type="AlphaFoldDB" id="A0A6I3IT73"/>
<evidence type="ECO:0000256" key="5">
    <source>
        <dbReference type="ARBA" id="ARBA00023136"/>
    </source>
</evidence>
<feature type="transmembrane region" description="Helical" evidence="6">
    <location>
        <begin position="375"/>
        <end position="393"/>
    </location>
</feature>
<feature type="transmembrane region" description="Helical" evidence="6">
    <location>
        <begin position="78"/>
        <end position="98"/>
    </location>
</feature>
<feature type="transmembrane region" description="Helical" evidence="6">
    <location>
        <begin position="308"/>
        <end position="328"/>
    </location>
</feature>
<name>A0A6I3IT73_9ACTN</name>
<evidence type="ECO:0000256" key="2">
    <source>
        <dbReference type="ARBA" id="ARBA00022448"/>
    </source>
</evidence>
<gene>
    <name evidence="8" type="ORF">GGQ22_01370</name>
</gene>
<evidence type="ECO:0000256" key="6">
    <source>
        <dbReference type="SAM" id="Phobius"/>
    </source>
</evidence>
<dbReference type="PANTHER" id="PTHR42718">
    <property type="entry name" value="MAJOR FACILITATOR SUPERFAMILY MULTIDRUG TRANSPORTER MFSC"/>
    <property type="match status" value="1"/>
</dbReference>
<feature type="transmembrane region" description="Helical" evidence="6">
    <location>
        <begin position="196"/>
        <end position="217"/>
    </location>
</feature>
<feature type="domain" description="Major facilitator superfamily (MFS) profile" evidence="7">
    <location>
        <begin position="1"/>
        <end position="432"/>
    </location>
</feature>
<dbReference type="PANTHER" id="PTHR42718:SF9">
    <property type="entry name" value="MAJOR FACILITATOR SUPERFAMILY MULTIDRUG TRANSPORTER MFSC"/>
    <property type="match status" value="1"/>
</dbReference>
<feature type="transmembrane region" description="Helical" evidence="6">
    <location>
        <begin position="23"/>
        <end position="41"/>
    </location>
</feature>
<dbReference type="SUPFAM" id="SSF103473">
    <property type="entry name" value="MFS general substrate transporter"/>
    <property type="match status" value="1"/>
</dbReference>
<evidence type="ECO:0000259" key="7">
    <source>
        <dbReference type="PROSITE" id="PS50850"/>
    </source>
</evidence>
<feature type="transmembrane region" description="Helical" evidence="6">
    <location>
        <begin position="172"/>
        <end position="190"/>
    </location>
</feature>
<feature type="transmembrane region" description="Helical" evidence="6">
    <location>
        <begin position="405"/>
        <end position="427"/>
    </location>
</feature>
<feature type="transmembrane region" description="Helical" evidence="6">
    <location>
        <begin position="138"/>
        <end position="160"/>
    </location>
</feature>
<dbReference type="PROSITE" id="PS50850">
    <property type="entry name" value="MFS"/>
    <property type="match status" value="1"/>
</dbReference>
<dbReference type="Gene3D" id="1.20.1250.20">
    <property type="entry name" value="MFS general substrate transporter like domains"/>
    <property type="match status" value="1"/>
</dbReference>
<feature type="transmembrane region" description="Helical" evidence="6">
    <location>
        <begin position="282"/>
        <end position="301"/>
    </location>
</feature>
<keyword evidence="4 6" id="KW-1133">Transmembrane helix</keyword>
<feature type="transmembrane region" description="Helical" evidence="6">
    <location>
        <begin position="334"/>
        <end position="363"/>
    </location>
</feature>
<evidence type="ECO:0000256" key="4">
    <source>
        <dbReference type="ARBA" id="ARBA00022989"/>
    </source>
</evidence>
<reference evidence="8 9" key="1">
    <citation type="submission" date="2019-10" db="EMBL/GenBank/DDBJ databases">
        <title>Nocardioides novel species isolated from the excrement of Marmot.</title>
        <authorList>
            <person name="Zhang G."/>
        </authorList>
    </citation>
    <scope>NUCLEOTIDE SEQUENCE [LARGE SCALE GENOMIC DNA]</scope>
    <source>
        <strain evidence="9">zg-579</strain>
    </source>
</reference>
<dbReference type="InterPro" id="IPR020846">
    <property type="entry name" value="MFS_dom"/>
</dbReference>
<proteinExistence type="predicted"/>
<comment type="caution">
    <text evidence="8">The sequence shown here is derived from an EMBL/GenBank/DDBJ whole genome shotgun (WGS) entry which is preliminary data.</text>
</comment>
<feature type="transmembrane region" description="Helical" evidence="6">
    <location>
        <begin position="53"/>
        <end position="72"/>
    </location>
</feature>
<keyword evidence="9" id="KW-1185">Reference proteome</keyword>
<protein>
    <submittedName>
        <fullName evidence="8">MFS transporter</fullName>
    </submittedName>
</protein>
<dbReference type="EMBL" id="WLCI01000002">
    <property type="protein sequence ID" value="MTB93723.1"/>
    <property type="molecule type" value="Genomic_DNA"/>
</dbReference>
<dbReference type="CDD" id="cd17504">
    <property type="entry name" value="MFS_MMR_MDR_like"/>
    <property type="match status" value="1"/>
</dbReference>
<accession>A0A6I3IT73</accession>
<dbReference type="GO" id="GO:0005886">
    <property type="term" value="C:plasma membrane"/>
    <property type="evidence" value="ECO:0007669"/>
    <property type="project" value="UniProtKB-SubCell"/>
</dbReference>
<keyword evidence="3 6" id="KW-0812">Transmembrane</keyword>
<dbReference type="Pfam" id="PF07690">
    <property type="entry name" value="MFS_1"/>
    <property type="match status" value="1"/>
</dbReference>
<dbReference type="GO" id="GO:0022857">
    <property type="term" value="F:transmembrane transporter activity"/>
    <property type="evidence" value="ECO:0007669"/>
    <property type="project" value="InterPro"/>
</dbReference>